<evidence type="ECO:0000256" key="2">
    <source>
        <dbReference type="ARBA" id="ARBA00007859"/>
    </source>
</evidence>
<gene>
    <name evidence="9" type="ORF">CDAR_499791</name>
</gene>
<name>A0AAV4X011_9ARAC</name>
<feature type="domain" description="Histone deacetylase complex subunit SAP130 C-terminal" evidence="8">
    <location>
        <begin position="816"/>
        <end position="1016"/>
    </location>
</feature>
<feature type="region of interest" description="Disordered" evidence="7">
    <location>
        <begin position="605"/>
        <end position="647"/>
    </location>
</feature>
<organism evidence="9 10">
    <name type="scientific">Caerostris darwini</name>
    <dbReference type="NCBI Taxonomy" id="1538125"/>
    <lineage>
        <taxon>Eukaryota</taxon>
        <taxon>Metazoa</taxon>
        <taxon>Ecdysozoa</taxon>
        <taxon>Arthropoda</taxon>
        <taxon>Chelicerata</taxon>
        <taxon>Arachnida</taxon>
        <taxon>Araneae</taxon>
        <taxon>Araneomorphae</taxon>
        <taxon>Entelegynae</taxon>
        <taxon>Araneoidea</taxon>
        <taxon>Araneidae</taxon>
        <taxon>Caerostris</taxon>
    </lineage>
</organism>
<feature type="region of interest" description="Disordered" evidence="7">
    <location>
        <begin position="361"/>
        <end position="398"/>
    </location>
</feature>
<evidence type="ECO:0000259" key="8">
    <source>
        <dbReference type="Pfam" id="PF16014"/>
    </source>
</evidence>
<feature type="compositionally biased region" description="Polar residues" evidence="7">
    <location>
        <begin position="381"/>
        <end position="398"/>
    </location>
</feature>
<dbReference type="PANTHER" id="PTHR13497:SF3">
    <property type="entry name" value="HISTONE DEACETYLASE COMPLEX SUBUNIT SAP130"/>
    <property type="match status" value="1"/>
</dbReference>
<dbReference type="GO" id="GO:0000122">
    <property type="term" value="P:negative regulation of transcription by RNA polymerase II"/>
    <property type="evidence" value="ECO:0007669"/>
    <property type="project" value="TreeGrafter"/>
</dbReference>
<feature type="compositionally biased region" description="Polar residues" evidence="7">
    <location>
        <begin position="679"/>
        <end position="713"/>
    </location>
</feature>
<feature type="compositionally biased region" description="Low complexity" evidence="7">
    <location>
        <begin position="367"/>
        <end position="380"/>
    </location>
</feature>
<evidence type="ECO:0000256" key="1">
    <source>
        <dbReference type="ARBA" id="ARBA00004123"/>
    </source>
</evidence>
<evidence type="ECO:0000256" key="5">
    <source>
        <dbReference type="ARBA" id="ARBA00023163"/>
    </source>
</evidence>
<evidence type="ECO:0000256" key="7">
    <source>
        <dbReference type="SAM" id="MobiDB-lite"/>
    </source>
</evidence>
<dbReference type="GO" id="GO:0070822">
    <property type="term" value="C:Sin3-type complex"/>
    <property type="evidence" value="ECO:0007669"/>
    <property type="project" value="TreeGrafter"/>
</dbReference>
<accession>A0AAV4X011</accession>
<feature type="compositionally biased region" description="Low complexity" evidence="7">
    <location>
        <begin position="610"/>
        <end position="645"/>
    </location>
</feature>
<evidence type="ECO:0000256" key="3">
    <source>
        <dbReference type="ARBA" id="ARBA00022491"/>
    </source>
</evidence>
<keyword evidence="6" id="KW-0539">Nucleus</keyword>
<dbReference type="AlphaFoldDB" id="A0AAV4X011"/>
<keyword evidence="4" id="KW-0805">Transcription regulation</keyword>
<dbReference type="EMBL" id="BPLQ01015408">
    <property type="protein sequence ID" value="GIY87893.1"/>
    <property type="molecule type" value="Genomic_DNA"/>
</dbReference>
<comment type="caution">
    <text evidence="9">The sequence shown here is derived from an EMBL/GenBank/DDBJ whole genome shotgun (WGS) entry which is preliminary data.</text>
</comment>
<dbReference type="InterPro" id="IPR024137">
    <property type="entry name" value="His_deAcase_cplx_SAP130"/>
</dbReference>
<keyword evidence="5" id="KW-0804">Transcription</keyword>
<keyword evidence="3" id="KW-0678">Repressor</keyword>
<dbReference type="InterPro" id="IPR031963">
    <property type="entry name" value="SAP130_C"/>
</dbReference>
<proteinExistence type="inferred from homology"/>
<evidence type="ECO:0000313" key="9">
    <source>
        <dbReference type="EMBL" id="GIY87893.1"/>
    </source>
</evidence>
<comment type="similarity">
    <text evidence="2">Belongs to the SAP130 family.</text>
</comment>
<sequence>MNWDSHVVWMDENNPVNPAKIIRFAKMNNQKTENKADHDENDHTQPINLVAARTVAPATAFTGASTGVSSQPLAMRSHVDAPKPGLMLKKFSAFTNIENKTLYFRTPAPRPSGQVMAPVVGNQVSSTQHFTAKQAQDFKNSGISSWTVIRMPSSEIAPSGTTTASSSGGLTPGILPSALSGGARHMIPTAVHPVIAAGNSGPSMASIIRSSHPMPPSGHVIHQQSFSSHVPRGPAAVASISAAPKSAVATPILRTPHSSATMALSSSSMMALHTPVRAKSPTLINRTATPPMAASNSLSQDLQKLTAHSLSSNTHIGLGSRTIDGSVVRTGPSHSSSITIAKPINSSQPIVQHLQQVHDKSNLKPVSNLSSTTSSTSNSTPAHQTVPPSGFTSGSESVSVVPTISRSGYSTSIMQLSPAAVGQSIQTLRATHVNPALHSMSSSSAPHQTLTVISAKSLMPTNHSIALATTTARSVTPNTSVNASGIVSVVPSLSSRPNAINATTIPVAKVYPQSPVTSRAISEPSIPDNARVGNFPSQSFVSNSSRVTTSNTTPQNVMITEKQIESNSSVRFTSLSKPQVGNSVTYAPSSTTYLYHDQYPNLAIHPYTPSPSGGTLSSTQLRPASFSQHSTSSNTSHSPAATSNTVQPINSVMVAVDSRHHVALHPSYGGKNAEVSSAPLASNGSSVGPTPVVTTSYNTLQTQGNVTNHTSPRPSILRKRTSESLNTVVKKNLSNNLCVSEPISPRPDINSNANFTSVLSPKPNNEKIKETATTTVSMSSEILNIPSTLVLNSAIRKETGPLQNAVNNTEASMKNVNTVEASPRKKPRKQLLATNEISETHSSEGENNFDGKVKFKEQPDEEKTKYVTFSRKPNISLLHTYRQSWKARHNHFARYSDVKPKEEKRPTVNELANQKGIVQEVNGWKVYHLTAQMEEIVNLEETVHSRLSHLLDFVEKDNKILRNRNNSDEDRIINKLTDLIKGNMQRSKLVQEQIAESNQQAIKILDHKTSIVEIINKYVSRRPLKKKDKS</sequence>
<keyword evidence="10" id="KW-1185">Reference proteome</keyword>
<feature type="region of interest" description="Disordered" evidence="7">
    <location>
        <begin position="675"/>
        <end position="722"/>
    </location>
</feature>
<evidence type="ECO:0000313" key="10">
    <source>
        <dbReference type="Proteomes" id="UP001054837"/>
    </source>
</evidence>
<protein>
    <recommendedName>
        <fullName evidence="8">Histone deacetylase complex subunit SAP130 C-terminal domain-containing protein</fullName>
    </recommendedName>
</protein>
<reference evidence="9 10" key="1">
    <citation type="submission" date="2021-06" db="EMBL/GenBank/DDBJ databases">
        <title>Caerostris darwini draft genome.</title>
        <authorList>
            <person name="Kono N."/>
            <person name="Arakawa K."/>
        </authorList>
    </citation>
    <scope>NUCLEOTIDE SEQUENCE [LARGE SCALE GENOMIC DNA]</scope>
</reference>
<evidence type="ECO:0000256" key="4">
    <source>
        <dbReference type="ARBA" id="ARBA00023015"/>
    </source>
</evidence>
<dbReference type="Pfam" id="PF16014">
    <property type="entry name" value="SAP130_C"/>
    <property type="match status" value="1"/>
</dbReference>
<dbReference type="PANTHER" id="PTHR13497">
    <property type="entry name" value="HISTONE DEACETYLASE COMPLEX SUBUNIT SAP130"/>
    <property type="match status" value="1"/>
</dbReference>
<comment type="subcellular location">
    <subcellularLocation>
        <location evidence="1">Nucleus</location>
    </subcellularLocation>
</comment>
<feature type="region of interest" description="Disordered" evidence="7">
    <location>
        <begin position="321"/>
        <end position="340"/>
    </location>
</feature>
<evidence type="ECO:0000256" key="6">
    <source>
        <dbReference type="ARBA" id="ARBA00023242"/>
    </source>
</evidence>
<dbReference type="Proteomes" id="UP001054837">
    <property type="component" value="Unassembled WGS sequence"/>
</dbReference>